<organism evidence="6 7">
    <name type="scientific">Sphingomonas naasensis</name>
    <dbReference type="NCBI Taxonomy" id="1344951"/>
    <lineage>
        <taxon>Bacteria</taxon>
        <taxon>Pseudomonadati</taxon>
        <taxon>Pseudomonadota</taxon>
        <taxon>Alphaproteobacteria</taxon>
        <taxon>Sphingomonadales</taxon>
        <taxon>Sphingomonadaceae</taxon>
        <taxon>Sphingomonas</taxon>
    </lineage>
</organism>
<dbReference type="InterPro" id="IPR050221">
    <property type="entry name" value="26S_Proteasome_ATPase"/>
</dbReference>
<feature type="region of interest" description="Disordered" evidence="4">
    <location>
        <begin position="15"/>
        <end position="37"/>
    </location>
</feature>
<evidence type="ECO:0000256" key="2">
    <source>
        <dbReference type="ARBA" id="ARBA00022741"/>
    </source>
</evidence>
<comment type="caution">
    <text evidence="6">The sequence shown here is derived from an EMBL/GenBank/DDBJ whole genome shotgun (WGS) entry which is preliminary data.</text>
</comment>
<dbReference type="AlphaFoldDB" id="A0A4S1WRJ4"/>
<dbReference type="EMBL" id="SRXU01000001">
    <property type="protein sequence ID" value="TGX46008.1"/>
    <property type="molecule type" value="Genomic_DNA"/>
</dbReference>
<accession>A0A4S1WRJ4</accession>
<proteinExistence type="inferred from homology"/>
<keyword evidence="2" id="KW-0547">Nucleotide-binding</keyword>
<keyword evidence="3 6" id="KW-0067">ATP-binding</keyword>
<dbReference type="InterPro" id="IPR027417">
    <property type="entry name" value="P-loop_NTPase"/>
</dbReference>
<dbReference type="SMART" id="SM00382">
    <property type="entry name" value="AAA"/>
    <property type="match status" value="1"/>
</dbReference>
<dbReference type="InterPro" id="IPR003593">
    <property type="entry name" value="AAA+_ATPase"/>
</dbReference>
<dbReference type="GO" id="GO:0016887">
    <property type="term" value="F:ATP hydrolysis activity"/>
    <property type="evidence" value="ECO:0007669"/>
    <property type="project" value="InterPro"/>
</dbReference>
<comment type="similarity">
    <text evidence="1">Belongs to the AAA ATPase family.</text>
</comment>
<sequence length="785" mass="83334">MAGARGLARTVARCRATPGAEPRRSQPLARRGLSDRGPMACGATGGLAAPTLGRLARALCRGAAGAGAGQHRLRRGGGDPASAPRDGAARRWANRSCLRARHTSARDPAGGSRSRPGLDPGCGASHRVPLRMSIAALPRTPALHLRFALLGAGAALAERLGDSAPDWLGDYAAEIATLAGAPLSAGAWAAALREWAGPRLPLERLRRAIDDRRAVEALLLIGLVGEDARIAALLGEHDRLTQATLTALLRGDAEGDDPQAVRRAINRLLQLGLILVDNPEAPPFAWQVTASAPVWDALAGEAIAPSDCRLVPRQDLQPLDVFIAPEPIRARAGLLADAMAEDAMLVPVLRGPERNGRTTLAGALAHALEGPLLVANVDPDRATAWTQIGLFAFLHEAVVALPLRVGVGEVREVPGFALEPVRLVIVTGTSGGVRLVDRPQVSLTLAAPDSEARQAHWRAALPSLDAAGIARLADAFRLTGGTIRRAAAGAALAARQANRAAITRDDVRHALRDLQDSRLETVAARIDAGDRPEFLALERIAQDELDALATRCRNREALAAHAGPGAGATGVRALFAGPSGSGKTLAARRLAHDLARDIWRIDLAATVSKYIGETEKALDRAFAAAEALDAILLLDEGDALMARRTDVGNANDRYANLETNFLLQRIESFSGILLVTTNAPDRIDKAFQRRMDVVVPFRAPDELRRYEILVHHLGEHRAADELVQEIAVRCALSGGQLRNVALHARLLALDADAPIGDEMLRHAVFREYRKLDAHCPLKPLLSAVG</sequence>
<feature type="region of interest" description="Disordered" evidence="4">
    <location>
        <begin position="66"/>
        <end position="122"/>
    </location>
</feature>
<evidence type="ECO:0000313" key="6">
    <source>
        <dbReference type="EMBL" id="TGX46008.1"/>
    </source>
</evidence>
<evidence type="ECO:0000259" key="5">
    <source>
        <dbReference type="SMART" id="SM00382"/>
    </source>
</evidence>
<evidence type="ECO:0000256" key="1">
    <source>
        <dbReference type="ARBA" id="ARBA00006914"/>
    </source>
</evidence>
<keyword evidence="7" id="KW-1185">Reference proteome</keyword>
<feature type="domain" description="AAA+ ATPase" evidence="5">
    <location>
        <begin position="569"/>
        <end position="701"/>
    </location>
</feature>
<evidence type="ECO:0000256" key="4">
    <source>
        <dbReference type="SAM" id="MobiDB-lite"/>
    </source>
</evidence>
<dbReference type="Pfam" id="PF00004">
    <property type="entry name" value="AAA"/>
    <property type="match status" value="1"/>
</dbReference>
<dbReference type="InterPro" id="IPR003959">
    <property type="entry name" value="ATPase_AAA_core"/>
</dbReference>
<gene>
    <name evidence="6" type="ORF">E5A74_02200</name>
</gene>
<dbReference type="SUPFAM" id="SSF52540">
    <property type="entry name" value="P-loop containing nucleoside triphosphate hydrolases"/>
    <property type="match status" value="2"/>
</dbReference>
<protein>
    <submittedName>
        <fullName evidence="6">ATP-binding protein</fullName>
    </submittedName>
</protein>
<reference evidence="6 7" key="1">
    <citation type="submission" date="2019-04" db="EMBL/GenBank/DDBJ databases">
        <title>Sphingomonas psychrotolerans sp. nov., isolated from soil in the Tianshan Mountains, Xinjiang, China.</title>
        <authorList>
            <person name="Luo Y."/>
            <person name="Sheng H."/>
        </authorList>
    </citation>
    <scope>NUCLEOTIDE SEQUENCE [LARGE SCALE GENOMIC DNA]</scope>
    <source>
        <strain evidence="6 7">KIS18-15</strain>
    </source>
</reference>
<dbReference type="OrthoDB" id="7438987at2"/>
<dbReference type="PANTHER" id="PTHR23073">
    <property type="entry name" value="26S PROTEASOME REGULATORY SUBUNIT"/>
    <property type="match status" value="1"/>
</dbReference>
<dbReference type="Gene3D" id="3.40.50.300">
    <property type="entry name" value="P-loop containing nucleotide triphosphate hydrolases"/>
    <property type="match status" value="1"/>
</dbReference>
<dbReference type="GO" id="GO:0005524">
    <property type="term" value="F:ATP binding"/>
    <property type="evidence" value="ECO:0007669"/>
    <property type="project" value="UniProtKB-KW"/>
</dbReference>
<evidence type="ECO:0000313" key="7">
    <source>
        <dbReference type="Proteomes" id="UP000309848"/>
    </source>
</evidence>
<dbReference type="CDD" id="cd19481">
    <property type="entry name" value="RecA-like_protease"/>
    <property type="match status" value="1"/>
</dbReference>
<dbReference type="Proteomes" id="UP000309848">
    <property type="component" value="Unassembled WGS sequence"/>
</dbReference>
<name>A0A4S1WRJ4_9SPHN</name>
<evidence type="ECO:0000256" key="3">
    <source>
        <dbReference type="ARBA" id="ARBA00022840"/>
    </source>
</evidence>